<dbReference type="Pfam" id="PF16481">
    <property type="entry name" value="DUF5058"/>
    <property type="match status" value="1"/>
</dbReference>
<dbReference type="EMBL" id="JJQO01000197">
    <property type="protein sequence ID" value="KKH63301.1"/>
    <property type="molecule type" value="Genomic_DNA"/>
</dbReference>
<proteinExistence type="predicted"/>
<reference evidence="2 3" key="1">
    <citation type="journal article" date="2015" name="ISME J.">
        <title>Genomic and phenotypic differentiation among Methanosarcina mazei populations from Columbia River sediment.</title>
        <authorList>
            <person name="Youngblut N.D."/>
            <person name="Wirth J.S."/>
            <person name="Henriksen J.R."/>
            <person name="Smith M."/>
            <person name="Simon H."/>
            <person name="Metcalf W.W."/>
            <person name="Whitaker R.J."/>
        </authorList>
    </citation>
    <scope>NUCLEOTIDE SEQUENCE [LARGE SCALE GENOMIC DNA]</scope>
    <source>
        <strain evidence="2 3">1.H.A.2.7</strain>
    </source>
</reference>
<dbReference type="InterPro" id="IPR032479">
    <property type="entry name" value="DUF5058"/>
</dbReference>
<keyword evidence="1" id="KW-0812">Transmembrane</keyword>
<sequence length="88" mass="9466">MDYIQIANSTPMWIAAALAILLALFQAIIFAKKSYSTGKEIGISEKQMKSAVKSSFITSLGPSLIILTGLLSLLVTVGGPMAWMRLSF</sequence>
<organism evidence="2 3">
    <name type="scientific">Methanosarcina mazei</name>
    <name type="common">Methanosarcina frisia</name>
    <dbReference type="NCBI Taxonomy" id="2209"/>
    <lineage>
        <taxon>Archaea</taxon>
        <taxon>Methanobacteriati</taxon>
        <taxon>Methanobacteriota</taxon>
        <taxon>Stenosarchaea group</taxon>
        <taxon>Methanomicrobia</taxon>
        <taxon>Methanosarcinales</taxon>
        <taxon>Methanosarcinaceae</taxon>
        <taxon>Methanosarcina</taxon>
    </lineage>
</organism>
<evidence type="ECO:0000313" key="2">
    <source>
        <dbReference type="EMBL" id="KKH63301.1"/>
    </source>
</evidence>
<evidence type="ECO:0000256" key="1">
    <source>
        <dbReference type="SAM" id="Phobius"/>
    </source>
</evidence>
<feature type="transmembrane region" description="Helical" evidence="1">
    <location>
        <begin position="56"/>
        <end position="83"/>
    </location>
</feature>
<feature type="non-terminal residue" evidence="2">
    <location>
        <position position="88"/>
    </location>
</feature>
<feature type="transmembrane region" description="Helical" evidence="1">
    <location>
        <begin position="12"/>
        <end position="31"/>
    </location>
</feature>
<keyword evidence="1" id="KW-0472">Membrane</keyword>
<accession>A0A0F8S8Y3</accession>
<dbReference type="AlphaFoldDB" id="A0A0F8S8Y3"/>
<comment type="caution">
    <text evidence="2">The sequence shown here is derived from an EMBL/GenBank/DDBJ whole genome shotgun (WGS) entry which is preliminary data.</text>
</comment>
<keyword evidence="1" id="KW-1133">Transmembrane helix</keyword>
<protein>
    <submittedName>
        <fullName evidence="2">Uncharacterized protein</fullName>
    </submittedName>
</protein>
<name>A0A0F8S8Y3_METMZ</name>
<dbReference type="Proteomes" id="UP000034692">
    <property type="component" value="Unassembled WGS sequence"/>
</dbReference>
<evidence type="ECO:0000313" key="3">
    <source>
        <dbReference type="Proteomes" id="UP000034692"/>
    </source>
</evidence>
<gene>
    <name evidence="2" type="ORF">DU75_09540</name>
</gene>